<dbReference type="Proteomes" id="UP000028875">
    <property type="component" value="Unassembled WGS sequence"/>
</dbReference>
<dbReference type="STRING" id="1462526.BN990_03461"/>
<dbReference type="InterPro" id="IPR036291">
    <property type="entry name" value="NAD(P)-bd_dom_sf"/>
</dbReference>
<dbReference type="InterPro" id="IPR051450">
    <property type="entry name" value="Gfo/Idh/MocA_Oxidoreductases"/>
</dbReference>
<gene>
    <name evidence="2" type="primary">yceM_2</name>
    <name evidence="2" type="ORF">BN990_03461</name>
</gene>
<dbReference type="eggNOG" id="COG0673">
    <property type="taxonomic scope" value="Bacteria"/>
</dbReference>
<reference evidence="2 3" key="1">
    <citation type="submission" date="2014-03" db="EMBL/GenBank/DDBJ databases">
        <authorList>
            <person name="Urmite Genomes U."/>
        </authorList>
    </citation>
    <scope>NUCLEOTIDE SEQUENCE [LARGE SCALE GENOMIC DNA]</scope>
    <source>
        <strain evidence="2 3">Vm-5</strain>
    </source>
</reference>
<sequence length="302" mass="34266">MRVGVIGTGKMGENHIRTYLSMHEHCQLVGIFDKDEQRANDMANKYNVRQFQSMDNLLQQVDAISIAVPTEYHYPIGLTCIKHNVHILMEKPITSTVVQANDLVKKAKKAGIKLQVGHIELFNPIIQLLIKELTDEKIIGMEFHRMNPYHHRIKNVDVVADLMIHDLYILQAILQDTIDDFHAFGKIIENTPKHAVVIATSVKDIIVQLTASFKSKRKIRSIQILTEDALFDVDIIQKQLKIVRSGITSITVIDDEIEPLHLQLMDFIRCIQNNDQPKVSGEDGIKALQLTNQIGNAISKLN</sequence>
<dbReference type="InterPro" id="IPR000683">
    <property type="entry name" value="Gfo/Idh/MocA-like_OxRdtase_N"/>
</dbReference>
<dbReference type="GO" id="GO:0000166">
    <property type="term" value="F:nucleotide binding"/>
    <property type="evidence" value="ECO:0007669"/>
    <property type="project" value="InterPro"/>
</dbReference>
<dbReference type="SUPFAM" id="SSF55347">
    <property type="entry name" value="Glyceraldehyde-3-phosphate dehydrogenase-like, C-terminal domain"/>
    <property type="match status" value="1"/>
</dbReference>
<dbReference type="RefSeq" id="WP_021288791.1">
    <property type="nucleotide sequence ID" value="NZ_WMER01000005.1"/>
</dbReference>
<dbReference type="EMBL" id="CCDP010000002">
    <property type="protein sequence ID" value="CDQ41108.1"/>
    <property type="molecule type" value="Genomic_DNA"/>
</dbReference>
<feature type="domain" description="Gfo/Idh/MocA-like oxidoreductase N-terminal" evidence="1">
    <location>
        <begin position="1"/>
        <end position="118"/>
    </location>
</feature>
<dbReference type="PANTHER" id="PTHR43377">
    <property type="entry name" value="BILIVERDIN REDUCTASE A"/>
    <property type="match status" value="1"/>
</dbReference>
<dbReference type="PANTHER" id="PTHR43377:SF1">
    <property type="entry name" value="BILIVERDIN REDUCTASE A"/>
    <property type="match status" value="1"/>
</dbReference>
<dbReference type="AlphaFoldDB" id="A0A024QEZ0"/>
<proteinExistence type="predicted"/>
<reference evidence="3" key="2">
    <citation type="submission" date="2014-05" db="EMBL/GenBank/DDBJ databases">
        <title>Draft genome sequence of Virgibacillus massiliensis Vm-5.</title>
        <authorList>
            <person name="Khelaifia S."/>
            <person name="Croce O."/>
            <person name="Lagier J.C."/>
            <person name="Raoult D."/>
        </authorList>
    </citation>
    <scope>NUCLEOTIDE SEQUENCE [LARGE SCALE GENOMIC DNA]</scope>
    <source>
        <strain evidence="3">Vm-5</strain>
    </source>
</reference>
<dbReference type="Gene3D" id="3.30.360.10">
    <property type="entry name" value="Dihydrodipicolinate Reductase, domain 2"/>
    <property type="match status" value="1"/>
</dbReference>
<comment type="caution">
    <text evidence="2">The sequence shown here is derived from an EMBL/GenBank/DDBJ whole genome shotgun (WGS) entry which is preliminary data.</text>
</comment>
<evidence type="ECO:0000313" key="3">
    <source>
        <dbReference type="Proteomes" id="UP000028875"/>
    </source>
</evidence>
<organism evidence="2 3">
    <name type="scientific">Virgibacillus massiliensis</name>
    <dbReference type="NCBI Taxonomy" id="1462526"/>
    <lineage>
        <taxon>Bacteria</taxon>
        <taxon>Bacillati</taxon>
        <taxon>Bacillota</taxon>
        <taxon>Bacilli</taxon>
        <taxon>Bacillales</taxon>
        <taxon>Bacillaceae</taxon>
        <taxon>Virgibacillus</taxon>
    </lineage>
</organism>
<evidence type="ECO:0000313" key="2">
    <source>
        <dbReference type="EMBL" id="CDQ41108.1"/>
    </source>
</evidence>
<keyword evidence="3" id="KW-1185">Reference proteome</keyword>
<accession>A0A024QEZ0</accession>
<dbReference type="SUPFAM" id="SSF51735">
    <property type="entry name" value="NAD(P)-binding Rossmann-fold domains"/>
    <property type="match status" value="1"/>
</dbReference>
<evidence type="ECO:0000259" key="1">
    <source>
        <dbReference type="Pfam" id="PF01408"/>
    </source>
</evidence>
<protein>
    <submittedName>
        <fullName evidence="2">Putative oxidoreductase YceM</fullName>
    </submittedName>
</protein>
<dbReference type="Gene3D" id="3.40.50.720">
    <property type="entry name" value="NAD(P)-binding Rossmann-like Domain"/>
    <property type="match status" value="1"/>
</dbReference>
<name>A0A024QEZ0_9BACI</name>
<dbReference type="Pfam" id="PF01408">
    <property type="entry name" value="GFO_IDH_MocA"/>
    <property type="match status" value="1"/>
</dbReference>